<feature type="transmembrane region" description="Helical" evidence="7">
    <location>
        <begin position="124"/>
        <end position="144"/>
    </location>
</feature>
<keyword evidence="3" id="KW-1003">Cell membrane</keyword>
<evidence type="ECO:0000256" key="3">
    <source>
        <dbReference type="ARBA" id="ARBA00022475"/>
    </source>
</evidence>
<evidence type="ECO:0000256" key="4">
    <source>
        <dbReference type="ARBA" id="ARBA00022692"/>
    </source>
</evidence>
<dbReference type="OrthoDB" id="6136301at2759"/>
<feature type="transmembrane region" description="Helical" evidence="7">
    <location>
        <begin position="280"/>
        <end position="304"/>
    </location>
</feature>
<keyword evidence="8" id="KW-1185">Reference proteome</keyword>
<dbReference type="InParanoid" id="A0A6J2WV57"/>
<feature type="transmembrane region" description="Helical" evidence="7">
    <location>
        <begin position="14"/>
        <end position="38"/>
    </location>
</feature>
<dbReference type="AlphaFoldDB" id="A0A6J2WV57"/>
<proteinExistence type="inferred from homology"/>
<name>A0A6J2WV57_CHACN</name>
<protein>
    <recommendedName>
        <fullName evidence="7">XK-related protein</fullName>
    </recommendedName>
</protein>
<keyword evidence="4 7" id="KW-0812">Transmembrane</keyword>
<gene>
    <name evidence="9" type="primary">LOC115828263</name>
</gene>
<keyword evidence="6 7" id="KW-0472">Membrane</keyword>
<dbReference type="Proteomes" id="UP000504632">
    <property type="component" value="Chromosome 15"/>
</dbReference>
<reference evidence="9" key="1">
    <citation type="submission" date="2025-08" db="UniProtKB">
        <authorList>
            <consortium name="RefSeq"/>
        </authorList>
    </citation>
    <scope>IDENTIFICATION</scope>
</reference>
<evidence type="ECO:0000256" key="1">
    <source>
        <dbReference type="ARBA" id="ARBA00004651"/>
    </source>
</evidence>
<dbReference type="GO" id="GO:0005886">
    <property type="term" value="C:plasma membrane"/>
    <property type="evidence" value="ECO:0007669"/>
    <property type="project" value="UniProtKB-SubCell"/>
</dbReference>
<sequence>MAQGNTAWLFFKNLLTIVGFFFFLLDIALDMLAIYSFYQEEDYVSMGVLIFVLVGSSVVLQLFSWMWNANPVISIWKEIRFFQGDDKQQNHTLSILRLFEMFTESIPQLCLMVSTVFIKKKLELITALKIAGSVVAVTISALTFHRGMCASQSDTCKKSWGRSVIYSLWNLLLISARVTALALFASVLPIFALVHFLARWMSFTLWVWLEPIKFMDSRAGKWLYRATIGLIFYFSWLKVTKESGKLNSVLYHVVIIGDTGLLIGVWWWQMVCEDAMFAKPLIVVSAVVSFYLVGLAFEMVYYYWPDCKCEADLRLCMTDDTND</sequence>
<feature type="transmembrane region" description="Helical" evidence="7">
    <location>
        <begin position="221"/>
        <end position="237"/>
    </location>
</feature>
<feature type="transmembrane region" description="Helical" evidence="7">
    <location>
        <begin position="249"/>
        <end position="268"/>
    </location>
</feature>
<dbReference type="InterPro" id="IPR018629">
    <property type="entry name" value="XK-rel"/>
</dbReference>
<dbReference type="GO" id="GO:1902742">
    <property type="term" value="P:apoptotic process involved in development"/>
    <property type="evidence" value="ECO:0007669"/>
    <property type="project" value="TreeGrafter"/>
</dbReference>
<feature type="transmembrane region" description="Helical" evidence="7">
    <location>
        <begin position="44"/>
        <end position="67"/>
    </location>
</feature>
<evidence type="ECO:0000256" key="2">
    <source>
        <dbReference type="ARBA" id="ARBA00008789"/>
    </source>
</evidence>
<organism evidence="8 9">
    <name type="scientific">Chanos chanos</name>
    <name type="common">Milkfish</name>
    <name type="synonym">Mugil chanos</name>
    <dbReference type="NCBI Taxonomy" id="29144"/>
    <lineage>
        <taxon>Eukaryota</taxon>
        <taxon>Metazoa</taxon>
        <taxon>Chordata</taxon>
        <taxon>Craniata</taxon>
        <taxon>Vertebrata</taxon>
        <taxon>Euteleostomi</taxon>
        <taxon>Actinopterygii</taxon>
        <taxon>Neopterygii</taxon>
        <taxon>Teleostei</taxon>
        <taxon>Ostariophysi</taxon>
        <taxon>Gonorynchiformes</taxon>
        <taxon>Chanidae</taxon>
        <taxon>Chanos</taxon>
    </lineage>
</organism>
<dbReference type="PANTHER" id="PTHR16024">
    <property type="entry name" value="XK-RELATED PROTEIN"/>
    <property type="match status" value="1"/>
</dbReference>
<evidence type="ECO:0000256" key="6">
    <source>
        <dbReference type="ARBA" id="ARBA00023136"/>
    </source>
</evidence>
<dbReference type="Pfam" id="PF09815">
    <property type="entry name" value="XK-related"/>
    <property type="match status" value="2"/>
</dbReference>
<dbReference type="GO" id="GO:0043652">
    <property type="term" value="P:engulfment of apoptotic cell"/>
    <property type="evidence" value="ECO:0007669"/>
    <property type="project" value="TreeGrafter"/>
</dbReference>
<accession>A0A6J2WV57</accession>
<dbReference type="GO" id="GO:0070782">
    <property type="term" value="P:phosphatidylserine exposure on apoptotic cell surface"/>
    <property type="evidence" value="ECO:0007669"/>
    <property type="project" value="TreeGrafter"/>
</dbReference>
<dbReference type="GeneID" id="115828263"/>
<evidence type="ECO:0000256" key="5">
    <source>
        <dbReference type="ARBA" id="ARBA00022989"/>
    </source>
</evidence>
<evidence type="ECO:0000313" key="8">
    <source>
        <dbReference type="Proteomes" id="UP000504632"/>
    </source>
</evidence>
<keyword evidence="5 7" id="KW-1133">Transmembrane helix</keyword>
<comment type="subcellular location">
    <subcellularLocation>
        <location evidence="1">Cell membrane</location>
        <topology evidence="1">Multi-pass membrane protein</topology>
    </subcellularLocation>
    <subcellularLocation>
        <location evidence="7">Membrane</location>
        <topology evidence="7">Multi-pass membrane protein</topology>
    </subcellularLocation>
</comment>
<comment type="similarity">
    <text evidence="2 7">Belongs to the XK family.</text>
</comment>
<evidence type="ECO:0000256" key="7">
    <source>
        <dbReference type="RuleBase" id="RU910716"/>
    </source>
</evidence>
<evidence type="ECO:0000313" key="9">
    <source>
        <dbReference type="RefSeq" id="XP_030648077.1"/>
    </source>
</evidence>
<dbReference type="PANTHER" id="PTHR16024:SF19">
    <property type="entry name" value="XK-RELATED PROTEIN"/>
    <property type="match status" value="1"/>
</dbReference>
<dbReference type="RefSeq" id="XP_030648077.1">
    <property type="nucleotide sequence ID" value="XM_030792217.1"/>
</dbReference>
<dbReference type="InterPro" id="IPR050895">
    <property type="entry name" value="XK-related_scramblase"/>
</dbReference>